<keyword evidence="6" id="KW-0479">Metal-binding</keyword>
<evidence type="ECO:0000256" key="14">
    <source>
        <dbReference type="SAM" id="MobiDB-lite"/>
    </source>
</evidence>
<feature type="compositionally biased region" description="Polar residues" evidence="14">
    <location>
        <begin position="303"/>
        <end position="312"/>
    </location>
</feature>
<dbReference type="RefSeq" id="XP_054839780.1">
    <property type="nucleotide sequence ID" value="XM_054983805.1"/>
</dbReference>
<gene>
    <name evidence="17" type="primary">FBXO5</name>
</gene>
<comment type="pathway">
    <text evidence="3">Protein modification; protein ubiquitination.</text>
</comment>
<evidence type="ECO:0000256" key="11">
    <source>
        <dbReference type="ARBA" id="ARBA00023242"/>
    </source>
</evidence>
<dbReference type="GO" id="GO:0005634">
    <property type="term" value="C:nucleus"/>
    <property type="evidence" value="ECO:0007669"/>
    <property type="project" value="UniProtKB-SubCell"/>
</dbReference>
<accession>A0AA97L2A0</accession>
<evidence type="ECO:0000256" key="2">
    <source>
        <dbReference type="ARBA" id="ARBA00004496"/>
    </source>
</evidence>
<dbReference type="GO" id="GO:0005737">
    <property type="term" value="C:cytoplasm"/>
    <property type="evidence" value="ECO:0007669"/>
    <property type="project" value="UniProtKB-SubCell"/>
</dbReference>
<dbReference type="PANTHER" id="PTHR15493">
    <property type="entry name" value="F-BOX ONLY PROTEIN 5 AND 43"/>
    <property type="match status" value="1"/>
</dbReference>
<evidence type="ECO:0000256" key="1">
    <source>
        <dbReference type="ARBA" id="ARBA00004123"/>
    </source>
</evidence>
<keyword evidence="16" id="KW-1185">Reference proteome</keyword>
<feature type="region of interest" description="Disordered" evidence="14">
    <location>
        <begin position="292"/>
        <end position="312"/>
    </location>
</feature>
<dbReference type="Pfam" id="PF00646">
    <property type="entry name" value="F-box"/>
    <property type="match status" value="1"/>
</dbReference>
<evidence type="ECO:0000256" key="3">
    <source>
        <dbReference type="ARBA" id="ARBA00004906"/>
    </source>
</evidence>
<dbReference type="GO" id="GO:0007088">
    <property type="term" value="P:regulation of mitotic nuclear division"/>
    <property type="evidence" value="ECO:0007669"/>
    <property type="project" value="InterPro"/>
</dbReference>
<proteinExistence type="predicted"/>
<keyword evidence="4" id="KW-0963">Cytoplasm</keyword>
<keyword evidence="5" id="KW-0132">Cell division</keyword>
<evidence type="ECO:0000256" key="13">
    <source>
        <dbReference type="PROSITE-ProRule" id="PRU01220"/>
    </source>
</evidence>
<dbReference type="AlphaFoldDB" id="A0AA97L2A0"/>
<dbReference type="FunFam" id="2.20.25.20:FF:000006">
    <property type="entry name" value="F-box only protein 5"/>
    <property type="match status" value="1"/>
</dbReference>
<evidence type="ECO:0000256" key="7">
    <source>
        <dbReference type="ARBA" id="ARBA00022771"/>
    </source>
</evidence>
<evidence type="ECO:0000256" key="9">
    <source>
        <dbReference type="ARBA" id="ARBA00022786"/>
    </source>
</evidence>
<dbReference type="PANTHER" id="PTHR15493:SF8">
    <property type="entry name" value="F-BOX ONLY PROTEIN 5"/>
    <property type="match status" value="1"/>
</dbReference>
<dbReference type="Proteomes" id="UP001190640">
    <property type="component" value="Chromosome 1"/>
</dbReference>
<dbReference type="Gene3D" id="2.20.25.20">
    <property type="match status" value="1"/>
</dbReference>
<evidence type="ECO:0000313" key="16">
    <source>
        <dbReference type="Proteomes" id="UP001190640"/>
    </source>
</evidence>
<dbReference type="CTD" id="26271"/>
<evidence type="ECO:0000256" key="6">
    <source>
        <dbReference type="ARBA" id="ARBA00022723"/>
    </source>
</evidence>
<reference evidence="17" key="1">
    <citation type="submission" date="2025-08" db="UniProtKB">
        <authorList>
            <consortium name="RefSeq"/>
        </authorList>
    </citation>
    <scope>IDENTIFICATION</scope>
    <source>
        <tissue evidence="17">Blood</tissue>
    </source>
</reference>
<feature type="region of interest" description="Disordered" evidence="14">
    <location>
        <begin position="372"/>
        <end position="400"/>
    </location>
</feature>
<dbReference type="CDD" id="cd20364">
    <property type="entry name" value="BRcat_RBR_FBXO5"/>
    <property type="match status" value="1"/>
</dbReference>
<evidence type="ECO:0000256" key="12">
    <source>
        <dbReference type="ARBA" id="ARBA00023306"/>
    </source>
</evidence>
<keyword evidence="10" id="KW-0862">Zinc</keyword>
<dbReference type="GeneID" id="129332585"/>
<protein>
    <submittedName>
        <fullName evidence="17">F-box only protein 5</fullName>
    </submittedName>
</protein>
<organism evidence="16 17">
    <name type="scientific">Eublepharis macularius</name>
    <name type="common">Leopard gecko</name>
    <name type="synonym">Cyrtodactylus macularius</name>
    <dbReference type="NCBI Taxonomy" id="481883"/>
    <lineage>
        <taxon>Eukaryota</taxon>
        <taxon>Metazoa</taxon>
        <taxon>Chordata</taxon>
        <taxon>Craniata</taxon>
        <taxon>Vertebrata</taxon>
        <taxon>Euteleostomi</taxon>
        <taxon>Lepidosauria</taxon>
        <taxon>Squamata</taxon>
        <taxon>Bifurcata</taxon>
        <taxon>Gekkota</taxon>
        <taxon>Eublepharidae</taxon>
        <taxon>Eublepharinae</taxon>
        <taxon>Eublepharis</taxon>
    </lineage>
</organism>
<sequence length="400" mass="45463">MKRDFNCNHVLCGLPLLKPTRSEESTTSDYDEEFCKDCAKEYQRLLYSDLRQENIRNTSFKSEGKLVHNKENQQISWGPARRTNEMDALENSKFNEDSGYSSMLSNQHEPIEHDDSMPLAGNLETPSHSLIQNKSQLQCSKRNLLPVLHFEELVCSTLKKANKRNPKSWGILLDKMVSRGSLGFMNLIGRKMGIDQLDILSELFHREFRHILANILRHLSDIDLINMAKVSITWKKILQDDKWAFQTYNKALRLISNNSAKLSQIADTREYVPQREVLALVQEAATVQNSSSKKASSLKADQSGPSSSYSRHTQFSEIAKTLKNTESLKICHRCSSPAKYDSHLQRAVCSRKSCGFDFCTKCLCSYHNAKDCTSGKPVKPTSKLGPLPGTKKSKQNLRRL</sequence>
<dbReference type="GO" id="GO:0008270">
    <property type="term" value="F:zinc ion binding"/>
    <property type="evidence" value="ECO:0007669"/>
    <property type="project" value="UniProtKB-KW"/>
</dbReference>
<keyword evidence="12" id="KW-0131">Cell cycle</keyword>
<evidence type="ECO:0000313" key="17">
    <source>
        <dbReference type="RefSeq" id="XP_054839780.1"/>
    </source>
</evidence>
<evidence type="ECO:0000256" key="5">
    <source>
        <dbReference type="ARBA" id="ARBA00022618"/>
    </source>
</evidence>
<dbReference type="PROSITE" id="PS51872">
    <property type="entry name" value="ZF_ZBR"/>
    <property type="match status" value="1"/>
</dbReference>
<dbReference type="GO" id="GO:0051301">
    <property type="term" value="P:cell division"/>
    <property type="evidence" value="ECO:0007669"/>
    <property type="project" value="UniProtKB-KW"/>
</dbReference>
<evidence type="ECO:0000256" key="4">
    <source>
        <dbReference type="ARBA" id="ARBA00022490"/>
    </source>
</evidence>
<dbReference type="InterPro" id="IPR047147">
    <property type="entry name" value="FBX5_43"/>
</dbReference>
<feature type="domain" description="ZBR-type" evidence="15">
    <location>
        <begin position="327"/>
        <end position="375"/>
    </location>
</feature>
<evidence type="ECO:0000259" key="15">
    <source>
        <dbReference type="PROSITE" id="PS51872"/>
    </source>
</evidence>
<dbReference type="InterPro" id="IPR001810">
    <property type="entry name" value="F-box_dom"/>
</dbReference>
<dbReference type="InterPro" id="IPR044064">
    <property type="entry name" value="ZF_ZBR"/>
</dbReference>
<name>A0AA97L2A0_EUBMA</name>
<dbReference type="Pfam" id="PF22191">
    <property type="entry name" value="IBR_1"/>
    <property type="match status" value="1"/>
</dbReference>
<keyword evidence="11" id="KW-0539">Nucleus</keyword>
<dbReference type="GO" id="GO:0045835">
    <property type="term" value="P:negative regulation of meiotic nuclear division"/>
    <property type="evidence" value="ECO:0007669"/>
    <property type="project" value="InterPro"/>
</dbReference>
<keyword evidence="8" id="KW-0498">Mitosis</keyword>
<evidence type="ECO:0000256" key="10">
    <source>
        <dbReference type="ARBA" id="ARBA00022833"/>
    </source>
</evidence>
<dbReference type="KEGG" id="emc:129332585"/>
<feature type="compositionally biased region" description="Basic residues" evidence="14">
    <location>
        <begin position="391"/>
        <end position="400"/>
    </location>
</feature>
<keyword evidence="9" id="KW-0833">Ubl conjugation pathway</keyword>
<keyword evidence="7 13" id="KW-0863">Zinc-finger</keyword>
<evidence type="ECO:0000256" key="8">
    <source>
        <dbReference type="ARBA" id="ARBA00022776"/>
    </source>
</evidence>
<comment type="subcellular location">
    <subcellularLocation>
        <location evidence="2">Cytoplasm</location>
    </subcellularLocation>
    <subcellularLocation>
        <location evidence="1">Nucleus</location>
    </subcellularLocation>
</comment>